<dbReference type="AlphaFoldDB" id="A0A382ZMP9"/>
<organism evidence="1">
    <name type="scientific">marine metagenome</name>
    <dbReference type="NCBI Taxonomy" id="408172"/>
    <lineage>
        <taxon>unclassified sequences</taxon>
        <taxon>metagenomes</taxon>
        <taxon>ecological metagenomes</taxon>
    </lineage>
</organism>
<feature type="non-terminal residue" evidence="1">
    <location>
        <position position="197"/>
    </location>
</feature>
<dbReference type="EMBL" id="UINC01185259">
    <property type="protein sequence ID" value="SVD96876.1"/>
    <property type="molecule type" value="Genomic_DNA"/>
</dbReference>
<dbReference type="Gene3D" id="2.40.10.10">
    <property type="entry name" value="Trypsin-like serine proteases"/>
    <property type="match status" value="1"/>
</dbReference>
<protein>
    <recommendedName>
        <fullName evidence="2">Peptidase S1 domain-containing protein</fullName>
    </recommendedName>
</protein>
<evidence type="ECO:0008006" key="2">
    <source>
        <dbReference type="Google" id="ProtNLM"/>
    </source>
</evidence>
<dbReference type="SUPFAM" id="SSF50494">
    <property type="entry name" value="Trypsin-like serine proteases"/>
    <property type="match status" value="1"/>
</dbReference>
<dbReference type="InterPro" id="IPR009003">
    <property type="entry name" value="Peptidase_S1_PA"/>
</dbReference>
<gene>
    <name evidence="1" type="ORF">METZ01_LOCUS449730</name>
</gene>
<accession>A0A382ZMP9</accession>
<evidence type="ECO:0000313" key="1">
    <source>
        <dbReference type="EMBL" id="SVD96876.1"/>
    </source>
</evidence>
<reference evidence="1" key="1">
    <citation type="submission" date="2018-05" db="EMBL/GenBank/DDBJ databases">
        <authorList>
            <person name="Lanie J.A."/>
            <person name="Ng W.-L."/>
            <person name="Kazmierczak K.M."/>
            <person name="Andrzejewski T.M."/>
            <person name="Davidsen T.M."/>
            <person name="Wayne K.J."/>
            <person name="Tettelin H."/>
            <person name="Glass J.I."/>
            <person name="Rusch D."/>
            <person name="Podicherti R."/>
            <person name="Tsui H.-C.T."/>
            <person name="Winkler M.E."/>
        </authorList>
    </citation>
    <scope>NUCLEOTIDE SEQUENCE</scope>
</reference>
<proteinExistence type="predicted"/>
<sequence>MKTKILTLILGLALTASSSGAEKRQSTADHLQNVSVTIRSEGAWSAGEGSGVIFTRKDSKGNLVNFIWTAAHVIDNLRSERKILVNGSPKTIVEFKDPVVIKEIRQNGRTVGRLQMDAEVLKYSESEDGHDLALLRVRKLNFVTDSVVFYLSERIPPLGTDLLHVGSLLGQFGANSMTDGIYSQHGRVIKALNKRIF</sequence>
<name>A0A382ZMP9_9ZZZZ</name>
<dbReference type="InterPro" id="IPR043504">
    <property type="entry name" value="Peptidase_S1_PA_chymotrypsin"/>
</dbReference>